<reference evidence="2 3" key="1">
    <citation type="submission" date="2018-02" db="EMBL/GenBank/DDBJ databases">
        <title>Draft genome sequence of Ochrobactrum oryzae found in Brazil.</title>
        <authorList>
            <person name="Cerdeira L."/>
            <person name="Andrade F."/>
            <person name="Zacariotto T."/>
            <person name="Barbosa B."/>
            <person name="Santos S."/>
            <person name="Cassetari V."/>
            <person name="Lincopan N."/>
        </authorList>
    </citation>
    <scope>NUCLEOTIDE SEQUENCE [LARGE SCALE GENOMIC DNA]</scope>
    <source>
        <strain evidence="2 3">OA447</strain>
    </source>
</reference>
<dbReference type="OrthoDB" id="517560at2"/>
<proteinExistence type="predicted"/>
<dbReference type="Pfam" id="PF03713">
    <property type="entry name" value="DUF305"/>
    <property type="match status" value="1"/>
</dbReference>
<evidence type="ECO:0000313" key="3">
    <source>
        <dbReference type="Proteomes" id="UP000238493"/>
    </source>
</evidence>
<dbReference type="Gene3D" id="1.20.1260.10">
    <property type="match status" value="1"/>
</dbReference>
<sequence>MNNAMEQMMYDMVVTPTGNLDRDFVQMMTPHHQGAINMARIYLRFGNNEQLKCIAQEIIIDQLQEMNVMRLAIGNEPLLPTPAPTQVENN</sequence>
<organism evidence="2 3">
    <name type="scientific">Brucella oryzae</name>
    <dbReference type="NCBI Taxonomy" id="335286"/>
    <lineage>
        <taxon>Bacteria</taxon>
        <taxon>Pseudomonadati</taxon>
        <taxon>Pseudomonadota</taxon>
        <taxon>Alphaproteobacteria</taxon>
        <taxon>Hyphomicrobiales</taxon>
        <taxon>Brucellaceae</taxon>
        <taxon>Brucella/Ochrobactrum group</taxon>
        <taxon>Brucella</taxon>
    </lineage>
</organism>
<dbReference type="AlphaFoldDB" id="A0A2S7IWV3"/>
<evidence type="ECO:0000259" key="1">
    <source>
        <dbReference type="Pfam" id="PF03713"/>
    </source>
</evidence>
<dbReference type="Proteomes" id="UP000238493">
    <property type="component" value="Unassembled WGS sequence"/>
</dbReference>
<keyword evidence="3" id="KW-1185">Reference proteome</keyword>
<dbReference type="InterPro" id="IPR012347">
    <property type="entry name" value="Ferritin-like"/>
</dbReference>
<protein>
    <recommendedName>
        <fullName evidence="1">DUF305 domain-containing protein</fullName>
    </recommendedName>
</protein>
<gene>
    <name evidence="2" type="ORF">C3731_16780</name>
</gene>
<dbReference type="InterPro" id="IPR005183">
    <property type="entry name" value="DUF305_CopM-like"/>
</dbReference>
<comment type="caution">
    <text evidence="2">The sequence shown here is derived from an EMBL/GenBank/DDBJ whole genome shotgun (WGS) entry which is preliminary data.</text>
</comment>
<evidence type="ECO:0000313" key="2">
    <source>
        <dbReference type="EMBL" id="PQA72430.1"/>
    </source>
</evidence>
<accession>A0A2S7IWV3</accession>
<dbReference type="EMBL" id="PTRC01000029">
    <property type="protein sequence ID" value="PQA72430.1"/>
    <property type="molecule type" value="Genomic_DNA"/>
</dbReference>
<feature type="domain" description="DUF305" evidence="1">
    <location>
        <begin position="4"/>
        <end position="70"/>
    </location>
</feature>
<dbReference type="PANTHER" id="PTHR36933:SF1">
    <property type="entry name" value="SLL0788 PROTEIN"/>
    <property type="match status" value="1"/>
</dbReference>
<name>A0A2S7IWV3_9HYPH</name>
<dbReference type="PANTHER" id="PTHR36933">
    <property type="entry name" value="SLL0788 PROTEIN"/>
    <property type="match status" value="1"/>
</dbReference>